<dbReference type="InterPro" id="IPR050430">
    <property type="entry name" value="Peptidase_S1"/>
</dbReference>
<keyword evidence="4 6" id="KW-0720">Serine protease</keyword>
<evidence type="ECO:0000256" key="3">
    <source>
        <dbReference type="ARBA" id="ARBA00022801"/>
    </source>
</evidence>
<feature type="chain" id="PRO_5042470497" evidence="7">
    <location>
        <begin position="19"/>
        <end position="279"/>
    </location>
</feature>
<dbReference type="KEGG" id="pxu:106115249"/>
<reference evidence="9" key="1">
    <citation type="submission" date="2025-08" db="UniProtKB">
        <authorList>
            <consortium name="RefSeq"/>
        </authorList>
    </citation>
    <scope>IDENTIFICATION</scope>
</reference>
<evidence type="ECO:0000256" key="4">
    <source>
        <dbReference type="ARBA" id="ARBA00022825"/>
    </source>
</evidence>
<evidence type="ECO:0000256" key="1">
    <source>
        <dbReference type="ARBA" id="ARBA00007664"/>
    </source>
</evidence>
<dbReference type="InterPro" id="IPR001314">
    <property type="entry name" value="Peptidase_S1A"/>
</dbReference>
<dbReference type="PROSITE" id="PS00134">
    <property type="entry name" value="TRYPSIN_HIS"/>
    <property type="match status" value="1"/>
</dbReference>
<accession>A0AAJ6Z2E6</accession>
<feature type="domain" description="Peptidase S1" evidence="8">
    <location>
        <begin position="25"/>
        <end position="278"/>
    </location>
</feature>
<evidence type="ECO:0000256" key="7">
    <source>
        <dbReference type="SAM" id="SignalP"/>
    </source>
</evidence>
<organism evidence="9">
    <name type="scientific">Papilio xuthus</name>
    <name type="common">Asian swallowtail butterfly</name>
    <dbReference type="NCBI Taxonomy" id="66420"/>
    <lineage>
        <taxon>Eukaryota</taxon>
        <taxon>Metazoa</taxon>
        <taxon>Ecdysozoa</taxon>
        <taxon>Arthropoda</taxon>
        <taxon>Hexapoda</taxon>
        <taxon>Insecta</taxon>
        <taxon>Pterygota</taxon>
        <taxon>Neoptera</taxon>
        <taxon>Endopterygota</taxon>
        <taxon>Lepidoptera</taxon>
        <taxon>Glossata</taxon>
        <taxon>Ditrysia</taxon>
        <taxon>Papilionoidea</taxon>
        <taxon>Papilionidae</taxon>
        <taxon>Papilioninae</taxon>
        <taxon>Papilio</taxon>
    </lineage>
</organism>
<dbReference type="GO" id="GO:0006508">
    <property type="term" value="P:proteolysis"/>
    <property type="evidence" value="ECO:0007669"/>
    <property type="project" value="UniProtKB-KW"/>
</dbReference>
<dbReference type="InterPro" id="IPR033116">
    <property type="entry name" value="TRYPSIN_SER"/>
</dbReference>
<evidence type="ECO:0000313" key="9">
    <source>
        <dbReference type="RefSeq" id="XP_013164030.1"/>
    </source>
</evidence>
<dbReference type="PROSITE" id="PS50240">
    <property type="entry name" value="TRYPSIN_DOM"/>
    <property type="match status" value="1"/>
</dbReference>
<keyword evidence="2 6" id="KW-0645">Protease</keyword>
<dbReference type="SUPFAM" id="SSF50494">
    <property type="entry name" value="Trypsin-like serine proteases"/>
    <property type="match status" value="1"/>
</dbReference>
<dbReference type="SMART" id="SM00020">
    <property type="entry name" value="Tryp_SPc"/>
    <property type="match status" value="1"/>
</dbReference>
<feature type="signal peptide" evidence="7">
    <location>
        <begin position="1"/>
        <end position="18"/>
    </location>
</feature>
<dbReference type="Gene3D" id="2.40.10.10">
    <property type="entry name" value="Trypsin-like serine proteases"/>
    <property type="match status" value="1"/>
</dbReference>
<dbReference type="InterPro" id="IPR001254">
    <property type="entry name" value="Trypsin_dom"/>
</dbReference>
<dbReference type="InterPro" id="IPR018114">
    <property type="entry name" value="TRYPSIN_HIS"/>
</dbReference>
<evidence type="ECO:0000256" key="6">
    <source>
        <dbReference type="RuleBase" id="RU363034"/>
    </source>
</evidence>
<gene>
    <name evidence="9" type="primary">LOC106115249</name>
</gene>
<dbReference type="PANTHER" id="PTHR24276">
    <property type="entry name" value="POLYSERASE-RELATED"/>
    <property type="match status" value="1"/>
</dbReference>
<dbReference type="GO" id="GO:0004252">
    <property type="term" value="F:serine-type endopeptidase activity"/>
    <property type="evidence" value="ECO:0007669"/>
    <property type="project" value="InterPro"/>
</dbReference>
<keyword evidence="3 6" id="KW-0378">Hydrolase</keyword>
<protein>
    <submittedName>
        <fullName evidence="9">Granzyme M-like</fullName>
    </submittedName>
</protein>
<comment type="similarity">
    <text evidence="1">Belongs to the peptidase S1 family.</text>
</comment>
<dbReference type="PANTHER" id="PTHR24276:SF98">
    <property type="entry name" value="FI18310P1-RELATED"/>
    <property type="match status" value="1"/>
</dbReference>
<keyword evidence="7" id="KW-0732">Signal</keyword>
<dbReference type="PRINTS" id="PR00722">
    <property type="entry name" value="CHYMOTRYPSIN"/>
</dbReference>
<sequence length="279" mass="30976">MFILQYYLLCVLIVESSTKESPLRIIGGSDAQEGQYPFVIRLESQIKRSGNSTYHKHLCSGTALSSTWVLTAGHCASVVLKYRLKMVVRYGRVEHPPDYEDTFSKVLLTIIHPLYSYKFEELHITPNKNDMALLKTTPMKVKRFCKLSSVDFFSLYGYEAVLAGYGITTTKLPDGTILTNSSLNLLKPLQILKVLMYKCGQNFLRPGFCLAPKCGRKMTSCPGDSGSPLIHPSGVVGVLSLAELTTDCLYPTINSRVSLVGVVLPISPYIEWILSHVTA</sequence>
<dbReference type="Pfam" id="PF00089">
    <property type="entry name" value="Trypsin"/>
    <property type="match status" value="1"/>
</dbReference>
<name>A0AAJ6Z2E6_PAPXU</name>
<proteinExistence type="inferred from homology"/>
<evidence type="ECO:0000256" key="2">
    <source>
        <dbReference type="ARBA" id="ARBA00022670"/>
    </source>
</evidence>
<evidence type="ECO:0000256" key="5">
    <source>
        <dbReference type="ARBA" id="ARBA00023157"/>
    </source>
</evidence>
<dbReference type="InterPro" id="IPR043504">
    <property type="entry name" value="Peptidase_S1_PA_chymotrypsin"/>
</dbReference>
<dbReference type="GeneID" id="106115249"/>
<dbReference type="Proteomes" id="UP000694872">
    <property type="component" value="Unplaced"/>
</dbReference>
<dbReference type="RefSeq" id="XP_013164030.1">
    <property type="nucleotide sequence ID" value="XM_013308576.1"/>
</dbReference>
<dbReference type="AlphaFoldDB" id="A0AAJ6Z2E6"/>
<dbReference type="PROSITE" id="PS00135">
    <property type="entry name" value="TRYPSIN_SER"/>
    <property type="match status" value="1"/>
</dbReference>
<dbReference type="InterPro" id="IPR009003">
    <property type="entry name" value="Peptidase_S1_PA"/>
</dbReference>
<evidence type="ECO:0000259" key="8">
    <source>
        <dbReference type="PROSITE" id="PS50240"/>
    </source>
</evidence>
<keyword evidence="5" id="KW-1015">Disulfide bond</keyword>